<dbReference type="RefSeq" id="WP_168412088.1">
    <property type="nucleotide sequence ID" value="NZ_JAAXPW010000007.1"/>
</dbReference>
<evidence type="ECO:0000313" key="5">
    <source>
        <dbReference type="EMBL" id="MBB5148442.1"/>
    </source>
</evidence>
<evidence type="ECO:0000259" key="4">
    <source>
        <dbReference type="PROSITE" id="PS51918"/>
    </source>
</evidence>
<keyword evidence="1" id="KW-0479">Metal-binding</keyword>
<dbReference type="SFLD" id="SFLDG01084">
    <property type="entry name" value="Uncharacterised_Radical_SAM_Su"/>
    <property type="match status" value="1"/>
</dbReference>
<organism evidence="5 6">
    <name type="scientific">Ureibacillus thermosphaericus</name>
    <dbReference type="NCBI Taxonomy" id="51173"/>
    <lineage>
        <taxon>Bacteria</taxon>
        <taxon>Bacillati</taxon>
        <taxon>Bacillota</taxon>
        <taxon>Bacilli</taxon>
        <taxon>Bacillales</taxon>
        <taxon>Caryophanaceae</taxon>
        <taxon>Ureibacillus</taxon>
    </lineage>
</organism>
<dbReference type="PROSITE" id="PS51918">
    <property type="entry name" value="RADICAL_SAM"/>
    <property type="match status" value="1"/>
</dbReference>
<dbReference type="Proteomes" id="UP000557217">
    <property type="component" value="Unassembled WGS sequence"/>
</dbReference>
<evidence type="ECO:0000256" key="3">
    <source>
        <dbReference type="ARBA" id="ARBA00023014"/>
    </source>
</evidence>
<gene>
    <name evidence="5" type="ORF">HNR36_000828</name>
</gene>
<dbReference type="GO" id="GO:0046872">
    <property type="term" value="F:metal ion binding"/>
    <property type="evidence" value="ECO:0007669"/>
    <property type="project" value="UniProtKB-KW"/>
</dbReference>
<evidence type="ECO:0000313" key="6">
    <source>
        <dbReference type="Proteomes" id="UP000557217"/>
    </source>
</evidence>
<dbReference type="PANTHER" id="PTHR43432:SF3">
    <property type="entry name" value="SLR0285 PROTEIN"/>
    <property type="match status" value="1"/>
</dbReference>
<feature type="domain" description="Radical SAM core" evidence="4">
    <location>
        <begin position="21"/>
        <end position="276"/>
    </location>
</feature>
<dbReference type="PANTHER" id="PTHR43432">
    <property type="entry name" value="SLR0285 PROTEIN"/>
    <property type="match status" value="1"/>
</dbReference>
<proteinExistence type="predicted"/>
<dbReference type="InterPro" id="IPR058240">
    <property type="entry name" value="rSAM_sf"/>
</dbReference>
<comment type="caution">
    <text evidence="5">The sequence shown here is derived from an EMBL/GenBank/DDBJ whole genome shotgun (WGS) entry which is preliminary data.</text>
</comment>
<dbReference type="InterPro" id="IPR040086">
    <property type="entry name" value="MJ0683-like"/>
</dbReference>
<dbReference type="Gene3D" id="3.80.30.30">
    <property type="match status" value="1"/>
</dbReference>
<dbReference type="GO" id="GO:0051536">
    <property type="term" value="F:iron-sulfur cluster binding"/>
    <property type="evidence" value="ECO:0007669"/>
    <property type="project" value="UniProtKB-KW"/>
</dbReference>
<sequence>MAIQLKEINSKKILTEATGYLDIGFTHSLNPYSGCAFACRYCYVRELPIQRFKGIPWGQWIDIKKNARENYRKEMKSLRRKQQPVNIYMSSATDPYQPLERKVQITRGVLEEMLEYPPDVLVIQTRGTLIERDKDLLVELKEKCKLIVSLTIETDREDVKQIFAPYAPSINKRLEVLKKLHDANITTQAAVSPVLPFTHEFPKRLKDKVDYIWIDTLTIGDGADGKRSLRLKMPDLFVENHFSEWYKQDLHIKVAEYFKRYFPNEMIRVSKQEAFLK</sequence>
<evidence type="ECO:0000256" key="2">
    <source>
        <dbReference type="ARBA" id="ARBA00023004"/>
    </source>
</evidence>
<reference evidence="5 6" key="1">
    <citation type="submission" date="2020-08" db="EMBL/GenBank/DDBJ databases">
        <title>Genomic Encyclopedia of Type Strains, Phase IV (KMG-IV): sequencing the most valuable type-strain genomes for metagenomic binning, comparative biology and taxonomic classification.</title>
        <authorList>
            <person name="Goeker M."/>
        </authorList>
    </citation>
    <scope>NUCLEOTIDE SEQUENCE [LARGE SCALE GENOMIC DNA]</scope>
    <source>
        <strain evidence="5 6">DSM 10633</strain>
    </source>
</reference>
<dbReference type="Pfam" id="PF04055">
    <property type="entry name" value="Radical_SAM"/>
    <property type="match status" value="1"/>
</dbReference>
<dbReference type="GO" id="GO:0016829">
    <property type="term" value="F:lyase activity"/>
    <property type="evidence" value="ECO:0007669"/>
    <property type="project" value="UniProtKB-KW"/>
</dbReference>
<name>A0A840PUM6_URETH</name>
<keyword evidence="3" id="KW-0411">Iron-sulfur</keyword>
<dbReference type="AlphaFoldDB" id="A0A840PUM6"/>
<dbReference type="SUPFAM" id="SSF102114">
    <property type="entry name" value="Radical SAM enzymes"/>
    <property type="match status" value="1"/>
</dbReference>
<keyword evidence="6" id="KW-1185">Reference proteome</keyword>
<dbReference type="InterPro" id="IPR007197">
    <property type="entry name" value="rSAM"/>
</dbReference>
<keyword evidence="2" id="KW-0408">Iron</keyword>
<keyword evidence="5" id="KW-0456">Lyase</keyword>
<evidence type="ECO:0000256" key="1">
    <source>
        <dbReference type="ARBA" id="ARBA00022723"/>
    </source>
</evidence>
<protein>
    <submittedName>
        <fullName evidence="5">DNA repair photolyase</fullName>
    </submittedName>
</protein>
<dbReference type="CDD" id="cd01335">
    <property type="entry name" value="Radical_SAM"/>
    <property type="match status" value="1"/>
</dbReference>
<dbReference type="EMBL" id="JACHGZ010000006">
    <property type="protein sequence ID" value="MBB5148442.1"/>
    <property type="molecule type" value="Genomic_DNA"/>
</dbReference>
<accession>A0A840PUM6</accession>
<dbReference type="SFLD" id="SFLDS00029">
    <property type="entry name" value="Radical_SAM"/>
    <property type="match status" value="1"/>
</dbReference>